<dbReference type="InterPro" id="IPR036770">
    <property type="entry name" value="Ankyrin_rpt-contain_sf"/>
</dbReference>
<proteinExistence type="predicted"/>
<feature type="repeat" description="ANK" evidence="3">
    <location>
        <begin position="93"/>
        <end position="125"/>
    </location>
</feature>
<evidence type="ECO:0000256" key="3">
    <source>
        <dbReference type="PROSITE-ProRule" id="PRU00023"/>
    </source>
</evidence>
<dbReference type="PROSITE" id="PS50088">
    <property type="entry name" value="ANK_REPEAT"/>
    <property type="match status" value="4"/>
</dbReference>
<reference evidence="4" key="2">
    <citation type="submission" date="2021-04" db="EMBL/GenBank/DDBJ databases">
        <authorList>
            <person name="Gilroy R."/>
        </authorList>
    </citation>
    <scope>NUCLEOTIDE SEQUENCE</scope>
    <source>
        <strain evidence="4">1719</strain>
    </source>
</reference>
<accession>A0A9D1WAW3</accession>
<evidence type="ECO:0000256" key="2">
    <source>
        <dbReference type="ARBA" id="ARBA00023043"/>
    </source>
</evidence>
<reference evidence="4" key="1">
    <citation type="journal article" date="2021" name="PeerJ">
        <title>Extensive microbial diversity within the chicken gut microbiome revealed by metagenomics and culture.</title>
        <authorList>
            <person name="Gilroy R."/>
            <person name="Ravi A."/>
            <person name="Getino M."/>
            <person name="Pursley I."/>
            <person name="Horton D.L."/>
            <person name="Alikhan N.F."/>
            <person name="Baker D."/>
            <person name="Gharbi K."/>
            <person name="Hall N."/>
            <person name="Watson M."/>
            <person name="Adriaenssens E.M."/>
            <person name="Foster-Nyarko E."/>
            <person name="Jarju S."/>
            <person name="Secka A."/>
            <person name="Antonio M."/>
            <person name="Oren A."/>
            <person name="Chaudhuri R.R."/>
            <person name="La Ragione R."/>
            <person name="Hildebrand F."/>
            <person name="Pallen M.J."/>
        </authorList>
    </citation>
    <scope>NUCLEOTIDE SEQUENCE</scope>
    <source>
        <strain evidence="4">1719</strain>
    </source>
</reference>
<dbReference type="InterPro" id="IPR002110">
    <property type="entry name" value="Ankyrin_rpt"/>
</dbReference>
<dbReference type="Pfam" id="PF12796">
    <property type="entry name" value="Ank_2"/>
    <property type="match status" value="2"/>
</dbReference>
<dbReference type="EMBL" id="DXEZ01000328">
    <property type="protein sequence ID" value="HIX55683.1"/>
    <property type="molecule type" value="Genomic_DNA"/>
</dbReference>
<name>A0A9D1WAW3_9SPHI</name>
<feature type="repeat" description="ANK" evidence="3">
    <location>
        <begin position="161"/>
        <end position="193"/>
    </location>
</feature>
<feature type="repeat" description="ANK" evidence="3">
    <location>
        <begin position="35"/>
        <end position="67"/>
    </location>
</feature>
<dbReference type="SMART" id="SM00248">
    <property type="entry name" value="ANK"/>
    <property type="match status" value="4"/>
</dbReference>
<dbReference type="PANTHER" id="PTHR24173">
    <property type="entry name" value="ANKYRIN REPEAT CONTAINING"/>
    <property type="match status" value="1"/>
</dbReference>
<gene>
    <name evidence="4" type="ORF">H9853_11740</name>
</gene>
<sequence>MSLSAVEEYIETGNYQDLDLLLSQSPEEASRLTSHGISPLLLACYFNKMDIIKILLKYLKKIDIHEACAVGLYKEVEMMLSNNPQAIEEISKDGFTPLGIASHFGQSTIVRLLLTSHANPNAPSQNGFFVYPIHSALSNGYNEIAKMLLEAGAEVNVLQAQGIAPIHIAAQQGNIDILILLLEKGADVSAKNEFGETASELAYEKGFKEIAEILK</sequence>
<dbReference type="AlphaFoldDB" id="A0A9D1WAW3"/>
<keyword evidence="1" id="KW-0677">Repeat</keyword>
<dbReference type="PROSITE" id="PS50297">
    <property type="entry name" value="ANK_REP_REGION"/>
    <property type="match status" value="3"/>
</dbReference>
<dbReference type="Proteomes" id="UP000824156">
    <property type="component" value="Unassembled WGS sequence"/>
</dbReference>
<evidence type="ECO:0000313" key="4">
    <source>
        <dbReference type="EMBL" id="HIX55683.1"/>
    </source>
</evidence>
<comment type="caution">
    <text evidence="4">The sequence shown here is derived from an EMBL/GenBank/DDBJ whole genome shotgun (WGS) entry which is preliminary data.</text>
</comment>
<dbReference type="Gene3D" id="1.25.40.20">
    <property type="entry name" value="Ankyrin repeat-containing domain"/>
    <property type="match status" value="1"/>
</dbReference>
<dbReference type="PANTHER" id="PTHR24173:SF74">
    <property type="entry name" value="ANKYRIN REPEAT DOMAIN-CONTAINING PROTEIN 16"/>
    <property type="match status" value="1"/>
</dbReference>
<keyword evidence="2 3" id="KW-0040">ANK repeat</keyword>
<protein>
    <submittedName>
        <fullName evidence="4">Ankyrin repeat domain-containing protein</fullName>
    </submittedName>
</protein>
<dbReference type="SUPFAM" id="SSF48403">
    <property type="entry name" value="Ankyrin repeat"/>
    <property type="match status" value="1"/>
</dbReference>
<organism evidence="4 5">
    <name type="scientific">Candidatus Sphingobacterium stercoripullorum</name>
    <dbReference type="NCBI Taxonomy" id="2838759"/>
    <lineage>
        <taxon>Bacteria</taxon>
        <taxon>Pseudomonadati</taxon>
        <taxon>Bacteroidota</taxon>
        <taxon>Sphingobacteriia</taxon>
        <taxon>Sphingobacteriales</taxon>
        <taxon>Sphingobacteriaceae</taxon>
        <taxon>Sphingobacterium</taxon>
    </lineage>
</organism>
<evidence type="ECO:0000256" key="1">
    <source>
        <dbReference type="ARBA" id="ARBA00022737"/>
    </source>
</evidence>
<feature type="repeat" description="ANK" evidence="3">
    <location>
        <begin position="132"/>
        <end position="160"/>
    </location>
</feature>
<evidence type="ECO:0000313" key="5">
    <source>
        <dbReference type="Proteomes" id="UP000824156"/>
    </source>
</evidence>